<keyword evidence="4" id="KW-1185">Reference proteome</keyword>
<dbReference type="Pfam" id="PF00583">
    <property type="entry name" value="Acetyltransf_1"/>
    <property type="match status" value="1"/>
</dbReference>
<dbReference type="GO" id="GO:0016747">
    <property type="term" value="F:acyltransferase activity, transferring groups other than amino-acyl groups"/>
    <property type="evidence" value="ECO:0007669"/>
    <property type="project" value="InterPro"/>
</dbReference>
<keyword evidence="3" id="KW-0808">Transferase</keyword>
<name>A0A1M6X168_9ACTN</name>
<evidence type="ECO:0000259" key="2">
    <source>
        <dbReference type="PROSITE" id="PS51186"/>
    </source>
</evidence>
<evidence type="ECO:0000313" key="4">
    <source>
        <dbReference type="Proteomes" id="UP000184452"/>
    </source>
</evidence>
<feature type="compositionally biased region" description="Low complexity" evidence="1">
    <location>
        <begin position="15"/>
        <end position="25"/>
    </location>
</feature>
<feature type="region of interest" description="Disordered" evidence="1">
    <location>
        <begin position="1"/>
        <end position="30"/>
    </location>
</feature>
<dbReference type="EMBL" id="FQZK01000058">
    <property type="protein sequence ID" value="SHK99555.1"/>
    <property type="molecule type" value="Genomic_DNA"/>
</dbReference>
<sequence>MDDSHPRSVPPGLEPLPGLLHPPDGVLDDRGTAAEADLPALQEIAGRAGVAYRPGPGALIARTVRGAPAGWLAGVYDSAYTGPGAPCAPPHAYIRAVVVDPGARRLGFGTRLLSTFVARAHRLGVRWAFAAVDEGPGVQGRAAWFAERGWAPVADPGEGWPVMGRWTTPRP</sequence>
<gene>
    <name evidence="3" type="ORF">SAMN05421803_1583</name>
</gene>
<dbReference type="CDD" id="cd04301">
    <property type="entry name" value="NAT_SF"/>
    <property type="match status" value="1"/>
</dbReference>
<dbReference type="InterPro" id="IPR016181">
    <property type="entry name" value="Acyl_CoA_acyltransferase"/>
</dbReference>
<proteinExistence type="predicted"/>
<reference evidence="3 4" key="1">
    <citation type="submission" date="2016-11" db="EMBL/GenBank/DDBJ databases">
        <authorList>
            <person name="Jaros S."/>
            <person name="Januszkiewicz K."/>
            <person name="Wedrychowicz H."/>
        </authorList>
    </citation>
    <scope>NUCLEOTIDE SEQUENCE [LARGE SCALE GENOMIC DNA]</scope>
    <source>
        <strain evidence="3 4">CGMCC 4.5723</strain>
    </source>
</reference>
<evidence type="ECO:0000256" key="1">
    <source>
        <dbReference type="SAM" id="MobiDB-lite"/>
    </source>
</evidence>
<dbReference type="OrthoDB" id="3426849at2"/>
<feature type="domain" description="N-acetyltransferase" evidence="2">
    <location>
        <begin position="28"/>
        <end position="171"/>
    </location>
</feature>
<protein>
    <submittedName>
        <fullName evidence="3">Acetyltransferase (GNAT) family protein</fullName>
    </submittedName>
</protein>
<dbReference type="SUPFAM" id="SSF55729">
    <property type="entry name" value="Acyl-CoA N-acyltransferases (Nat)"/>
    <property type="match status" value="1"/>
</dbReference>
<accession>A0A1M6X168</accession>
<dbReference type="Proteomes" id="UP000184452">
    <property type="component" value="Unassembled WGS sequence"/>
</dbReference>
<dbReference type="PROSITE" id="PS51186">
    <property type="entry name" value="GNAT"/>
    <property type="match status" value="1"/>
</dbReference>
<dbReference type="RefSeq" id="WP_073384465.1">
    <property type="nucleotide sequence ID" value="NZ_FQZK01000058.1"/>
</dbReference>
<dbReference type="AlphaFoldDB" id="A0A1M6X168"/>
<dbReference type="Gene3D" id="3.40.630.30">
    <property type="match status" value="1"/>
</dbReference>
<evidence type="ECO:0000313" key="3">
    <source>
        <dbReference type="EMBL" id="SHK99555.1"/>
    </source>
</evidence>
<dbReference type="InterPro" id="IPR000182">
    <property type="entry name" value="GNAT_dom"/>
</dbReference>
<organism evidence="3 4">
    <name type="scientific">Nocardiopsis flavescens</name>
    <dbReference type="NCBI Taxonomy" id="758803"/>
    <lineage>
        <taxon>Bacteria</taxon>
        <taxon>Bacillati</taxon>
        <taxon>Actinomycetota</taxon>
        <taxon>Actinomycetes</taxon>
        <taxon>Streptosporangiales</taxon>
        <taxon>Nocardiopsidaceae</taxon>
        <taxon>Nocardiopsis</taxon>
    </lineage>
</organism>